<gene>
    <name evidence="2" type="ORF">Lbru_2039</name>
</gene>
<evidence type="ECO:0000256" key="1">
    <source>
        <dbReference type="SAM" id="Phobius"/>
    </source>
</evidence>
<keyword evidence="1" id="KW-0812">Transmembrane</keyword>
<keyword evidence="1" id="KW-0472">Membrane</keyword>
<dbReference type="RefSeq" id="WP_131793485.1">
    <property type="nucleotide sequence ID" value="NZ_CAAAHU010000005.1"/>
</dbReference>
<dbReference type="EMBL" id="LNXV01000029">
    <property type="protein sequence ID" value="KTC81519.1"/>
    <property type="molecule type" value="Genomic_DNA"/>
</dbReference>
<evidence type="ECO:0000313" key="3">
    <source>
        <dbReference type="Proteomes" id="UP000054742"/>
    </source>
</evidence>
<organism evidence="2 3">
    <name type="scientific">Legionella brunensis</name>
    <dbReference type="NCBI Taxonomy" id="29422"/>
    <lineage>
        <taxon>Bacteria</taxon>
        <taxon>Pseudomonadati</taxon>
        <taxon>Pseudomonadota</taxon>
        <taxon>Gammaproteobacteria</taxon>
        <taxon>Legionellales</taxon>
        <taxon>Legionellaceae</taxon>
        <taxon>Legionella</taxon>
    </lineage>
</organism>
<evidence type="ECO:0000313" key="2">
    <source>
        <dbReference type="EMBL" id="KTC81519.1"/>
    </source>
</evidence>
<keyword evidence="1" id="KW-1133">Transmembrane helix</keyword>
<dbReference type="STRING" id="29422.Lbru_2039"/>
<name>A0A0W0SDE3_9GAMM</name>
<proteinExistence type="predicted"/>
<dbReference type="Proteomes" id="UP000054742">
    <property type="component" value="Unassembled WGS sequence"/>
</dbReference>
<keyword evidence="3" id="KW-1185">Reference proteome</keyword>
<reference evidence="2 3" key="1">
    <citation type="submission" date="2015-11" db="EMBL/GenBank/DDBJ databases">
        <title>Genomic analysis of 38 Legionella species identifies large and diverse effector repertoires.</title>
        <authorList>
            <person name="Burstein D."/>
            <person name="Amaro F."/>
            <person name="Zusman T."/>
            <person name="Lifshitz Z."/>
            <person name="Cohen O."/>
            <person name="Gilbert J.A."/>
            <person name="Pupko T."/>
            <person name="Shuman H.A."/>
            <person name="Segal G."/>
        </authorList>
    </citation>
    <scope>NUCLEOTIDE SEQUENCE [LARGE SCALE GENOMIC DNA]</scope>
    <source>
        <strain evidence="2 3">ATCC 43878</strain>
    </source>
</reference>
<dbReference type="PATRIC" id="fig|29422.6.peg.2174"/>
<protein>
    <recommendedName>
        <fullName evidence="4">Transmembrane protein</fullName>
    </recommendedName>
</protein>
<accession>A0A0W0SDE3</accession>
<dbReference type="AlphaFoldDB" id="A0A0W0SDE3"/>
<feature type="transmembrane region" description="Helical" evidence="1">
    <location>
        <begin position="12"/>
        <end position="36"/>
    </location>
</feature>
<sequence>MKRFFFLIMLHLRFTCLVISKLIIIVLIGFVLVALLFGYFSWSVTTLVILATLILLKFPYLYDAILLKLKPEDYELKLK</sequence>
<evidence type="ECO:0008006" key="4">
    <source>
        <dbReference type="Google" id="ProtNLM"/>
    </source>
</evidence>
<comment type="caution">
    <text evidence="2">The sequence shown here is derived from an EMBL/GenBank/DDBJ whole genome shotgun (WGS) entry which is preliminary data.</text>
</comment>
<feature type="transmembrane region" description="Helical" evidence="1">
    <location>
        <begin position="42"/>
        <end position="62"/>
    </location>
</feature>